<protein>
    <submittedName>
        <fullName evidence="1">Uncharacterized protein</fullName>
    </submittedName>
</protein>
<dbReference type="Proteomes" id="UP001519460">
    <property type="component" value="Unassembled WGS sequence"/>
</dbReference>
<name>A0ABD0KYR1_9CAEN</name>
<keyword evidence="2" id="KW-1185">Reference proteome</keyword>
<feature type="non-terminal residue" evidence="1">
    <location>
        <position position="1"/>
    </location>
</feature>
<comment type="caution">
    <text evidence="1">The sequence shown here is derived from an EMBL/GenBank/DDBJ whole genome shotgun (WGS) entry which is preliminary data.</text>
</comment>
<dbReference type="AlphaFoldDB" id="A0ABD0KYR1"/>
<accession>A0ABD0KYR1</accession>
<gene>
    <name evidence="1" type="ORF">BaRGS_00016811</name>
</gene>
<sequence>LARALQPVSAVFRKRSKTSWCRRRTRRGASVPIVIRRRPEIVRTDISVVLEY</sequence>
<reference evidence="1 2" key="1">
    <citation type="journal article" date="2023" name="Sci. Data">
        <title>Genome assembly of the Korean intertidal mud-creeper Batillaria attramentaria.</title>
        <authorList>
            <person name="Patra A.K."/>
            <person name="Ho P.T."/>
            <person name="Jun S."/>
            <person name="Lee S.J."/>
            <person name="Kim Y."/>
            <person name="Won Y.J."/>
        </authorList>
    </citation>
    <scope>NUCLEOTIDE SEQUENCE [LARGE SCALE GENOMIC DNA]</scope>
    <source>
        <strain evidence="1">Wonlab-2016</strain>
    </source>
</reference>
<proteinExistence type="predicted"/>
<evidence type="ECO:0000313" key="2">
    <source>
        <dbReference type="Proteomes" id="UP001519460"/>
    </source>
</evidence>
<evidence type="ECO:0000313" key="1">
    <source>
        <dbReference type="EMBL" id="KAK7491965.1"/>
    </source>
</evidence>
<organism evidence="1 2">
    <name type="scientific">Batillaria attramentaria</name>
    <dbReference type="NCBI Taxonomy" id="370345"/>
    <lineage>
        <taxon>Eukaryota</taxon>
        <taxon>Metazoa</taxon>
        <taxon>Spiralia</taxon>
        <taxon>Lophotrochozoa</taxon>
        <taxon>Mollusca</taxon>
        <taxon>Gastropoda</taxon>
        <taxon>Caenogastropoda</taxon>
        <taxon>Sorbeoconcha</taxon>
        <taxon>Cerithioidea</taxon>
        <taxon>Batillariidae</taxon>
        <taxon>Batillaria</taxon>
    </lineage>
</organism>
<dbReference type="EMBL" id="JACVVK020000108">
    <property type="protein sequence ID" value="KAK7491965.1"/>
    <property type="molecule type" value="Genomic_DNA"/>
</dbReference>